<dbReference type="Pfam" id="PF01522">
    <property type="entry name" value="Polysacc_deac_1"/>
    <property type="match status" value="1"/>
</dbReference>
<name>A0A6A8M7H8_9FIRM</name>
<dbReference type="EMBL" id="VUNB01000005">
    <property type="protein sequence ID" value="MST69292.1"/>
    <property type="molecule type" value="Genomic_DNA"/>
</dbReference>
<organism evidence="2">
    <name type="scientific">Baileyella intestinalis</name>
    <dbReference type="NCBI Taxonomy" id="2606709"/>
    <lineage>
        <taxon>Bacteria</taxon>
        <taxon>Bacillati</taxon>
        <taxon>Bacillota</taxon>
        <taxon>Clostridia</taxon>
        <taxon>Peptostreptococcales</taxon>
        <taxon>Anaerovoracaceae</taxon>
        <taxon>Baileyella</taxon>
    </lineage>
</organism>
<feature type="domain" description="NodB homology" evidence="1">
    <location>
        <begin position="56"/>
        <end position="238"/>
    </location>
</feature>
<proteinExistence type="predicted"/>
<dbReference type="SUPFAM" id="SSF88713">
    <property type="entry name" value="Glycoside hydrolase/deacetylase"/>
    <property type="match status" value="1"/>
</dbReference>
<dbReference type="GO" id="GO:0005975">
    <property type="term" value="P:carbohydrate metabolic process"/>
    <property type="evidence" value="ECO:0007669"/>
    <property type="project" value="InterPro"/>
</dbReference>
<dbReference type="GO" id="GO:0016810">
    <property type="term" value="F:hydrolase activity, acting on carbon-nitrogen (but not peptide) bonds"/>
    <property type="evidence" value="ECO:0007669"/>
    <property type="project" value="InterPro"/>
</dbReference>
<dbReference type="CDD" id="cd10959">
    <property type="entry name" value="CE4_NodB_like_3"/>
    <property type="match status" value="1"/>
</dbReference>
<dbReference type="Gene3D" id="3.20.20.370">
    <property type="entry name" value="Glycoside hydrolase/deacetylase"/>
    <property type="match status" value="1"/>
</dbReference>
<sequence>MSVSKKNKILVAGMAAAAGLGYYSVLPTVREKYPYMLRNKIAWRMEKTGEMEAGKKPVFLTFDDGPGPHTMELLDLLEQYDVKATFFIVTSFAEKYPETIERMKEEGHEIGLHSYLHKSGLFASPVFTRKTFRRSLEIMNKMDVHPTLYRAPWGEINRETVRQTDRMNLKRVYWTVMAEDWRGGQSCQVTAEKLFARVHPGDVICIHDGRGKNDAPARTIEALKMVLPVWKSMGYTFETMKK</sequence>
<dbReference type="AlphaFoldDB" id="A0A6A8M7H8"/>
<comment type="caution">
    <text evidence="2">The sequence shown here is derived from an EMBL/GenBank/DDBJ whole genome shotgun (WGS) entry which is preliminary data.</text>
</comment>
<dbReference type="PANTHER" id="PTHR10587">
    <property type="entry name" value="GLYCOSYL TRANSFERASE-RELATED"/>
    <property type="match status" value="1"/>
</dbReference>
<dbReference type="PROSITE" id="PS51677">
    <property type="entry name" value="NODB"/>
    <property type="match status" value="1"/>
</dbReference>
<protein>
    <submittedName>
        <fullName evidence="2">Polysaccharide deacetylase family protein</fullName>
    </submittedName>
</protein>
<dbReference type="RefSeq" id="WP_154572763.1">
    <property type="nucleotide sequence ID" value="NZ_VUNB01000005.1"/>
</dbReference>
<dbReference type="PANTHER" id="PTHR10587:SF137">
    <property type="entry name" value="4-DEOXY-4-FORMAMIDO-L-ARABINOSE-PHOSPHOUNDECAPRENOL DEFORMYLASE ARND-RELATED"/>
    <property type="match status" value="1"/>
</dbReference>
<reference evidence="2" key="1">
    <citation type="submission" date="2019-09" db="EMBL/GenBank/DDBJ databases">
        <title>In-depth cultivation of the pig gut microbiome towards novel bacterial diversity and tailored functional studies.</title>
        <authorList>
            <person name="Wylensek D."/>
            <person name="Hitch T.C.A."/>
            <person name="Clavel T."/>
        </authorList>
    </citation>
    <scope>NUCLEOTIDE SEQUENCE</scope>
    <source>
        <strain evidence="2">RF-744-FAT-WT-3</strain>
    </source>
</reference>
<dbReference type="InterPro" id="IPR002509">
    <property type="entry name" value="NODB_dom"/>
</dbReference>
<dbReference type="InterPro" id="IPR050248">
    <property type="entry name" value="Polysacc_deacetylase_ArnD"/>
</dbReference>
<evidence type="ECO:0000259" key="1">
    <source>
        <dbReference type="PROSITE" id="PS51677"/>
    </source>
</evidence>
<gene>
    <name evidence="2" type="ORF">FYJ66_06780</name>
</gene>
<dbReference type="InterPro" id="IPR011330">
    <property type="entry name" value="Glyco_hydro/deAcase_b/a-brl"/>
</dbReference>
<evidence type="ECO:0000313" key="2">
    <source>
        <dbReference type="EMBL" id="MST69292.1"/>
    </source>
</evidence>
<accession>A0A6A8M7H8</accession>